<dbReference type="AlphaFoldDB" id="A0AAV7TB52"/>
<proteinExistence type="predicted"/>
<comment type="caution">
    <text evidence="2">The sequence shown here is derived from an EMBL/GenBank/DDBJ whole genome shotgun (WGS) entry which is preliminary data.</text>
</comment>
<name>A0AAV7TB52_PLEWA</name>
<keyword evidence="3" id="KW-1185">Reference proteome</keyword>
<accession>A0AAV7TB52</accession>
<reference evidence="2" key="1">
    <citation type="journal article" date="2022" name="bioRxiv">
        <title>Sequencing and chromosome-scale assembly of the giantPleurodeles waltlgenome.</title>
        <authorList>
            <person name="Brown T."/>
            <person name="Elewa A."/>
            <person name="Iarovenko S."/>
            <person name="Subramanian E."/>
            <person name="Araus A.J."/>
            <person name="Petzold A."/>
            <person name="Susuki M."/>
            <person name="Suzuki K.-i.T."/>
            <person name="Hayashi T."/>
            <person name="Toyoda A."/>
            <person name="Oliveira C."/>
            <person name="Osipova E."/>
            <person name="Leigh N.D."/>
            <person name="Simon A."/>
            <person name="Yun M.H."/>
        </authorList>
    </citation>
    <scope>NUCLEOTIDE SEQUENCE</scope>
    <source>
        <strain evidence="2">20211129_DDA</strain>
        <tissue evidence="2">Liver</tissue>
    </source>
</reference>
<dbReference type="EMBL" id="JANPWB010000007">
    <property type="protein sequence ID" value="KAJ1173641.1"/>
    <property type="molecule type" value="Genomic_DNA"/>
</dbReference>
<evidence type="ECO:0000313" key="2">
    <source>
        <dbReference type="EMBL" id="KAJ1173641.1"/>
    </source>
</evidence>
<evidence type="ECO:0000313" key="3">
    <source>
        <dbReference type="Proteomes" id="UP001066276"/>
    </source>
</evidence>
<sequence length="147" mass="16056">MCAADQAYPRESLLARTSITVSGSVRPGPGSRRRSELRVGLRRRRSFRWVQPTGSLVAVSELDRSRARVLSTLSRTAPTGTPTRQPHWRRRSHPPRAALVPVGGHVTSASGQAAGCGVCSPRALKQRHRNLQTSPMWSQAEGRTALT</sequence>
<organism evidence="2 3">
    <name type="scientific">Pleurodeles waltl</name>
    <name type="common">Iberian ribbed newt</name>
    <dbReference type="NCBI Taxonomy" id="8319"/>
    <lineage>
        <taxon>Eukaryota</taxon>
        <taxon>Metazoa</taxon>
        <taxon>Chordata</taxon>
        <taxon>Craniata</taxon>
        <taxon>Vertebrata</taxon>
        <taxon>Euteleostomi</taxon>
        <taxon>Amphibia</taxon>
        <taxon>Batrachia</taxon>
        <taxon>Caudata</taxon>
        <taxon>Salamandroidea</taxon>
        <taxon>Salamandridae</taxon>
        <taxon>Pleurodelinae</taxon>
        <taxon>Pleurodeles</taxon>
    </lineage>
</organism>
<feature type="region of interest" description="Disordered" evidence="1">
    <location>
        <begin position="75"/>
        <end position="95"/>
    </location>
</feature>
<gene>
    <name evidence="2" type="ORF">NDU88_005468</name>
</gene>
<feature type="region of interest" description="Disordered" evidence="1">
    <location>
        <begin position="127"/>
        <end position="147"/>
    </location>
</feature>
<dbReference type="Proteomes" id="UP001066276">
    <property type="component" value="Chromosome 4_1"/>
</dbReference>
<protein>
    <submittedName>
        <fullName evidence="2">Uncharacterized protein</fullName>
    </submittedName>
</protein>
<feature type="compositionally biased region" description="Polar residues" evidence="1">
    <location>
        <begin position="75"/>
        <end position="84"/>
    </location>
</feature>
<evidence type="ECO:0000256" key="1">
    <source>
        <dbReference type="SAM" id="MobiDB-lite"/>
    </source>
</evidence>